<keyword evidence="3" id="KW-1185">Reference proteome</keyword>
<sequence length="68" mass="7341">MEQHSPGAQARSGANFVSKQAGGGDWCRSVGSSPFRLSARDQRLFVSPRMYKQDRFGLLISGPAKADA</sequence>
<reference evidence="3" key="1">
    <citation type="submission" date="2016-10" db="EMBL/GenBank/DDBJ databases">
        <authorList>
            <person name="Jeantristanb JTB J.-T."/>
            <person name="Ricardo R."/>
        </authorList>
    </citation>
    <scope>NUCLEOTIDE SEQUENCE [LARGE SCALE GENOMIC DNA]</scope>
</reference>
<accession>A0A2X0MAE2</accession>
<dbReference type="AlphaFoldDB" id="A0A2X0MAE2"/>
<name>A0A2X0MAE2_9BASI</name>
<organism evidence="2 3">
    <name type="scientific">Microbotryum saponariae</name>
    <dbReference type="NCBI Taxonomy" id="289078"/>
    <lineage>
        <taxon>Eukaryota</taxon>
        <taxon>Fungi</taxon>
        <taxon>Dikarya</taxon>
        <taxon>Basidiomycota</taxon>
        <taxon>Pucciniomycotina</taxon>
        <taxon>Microbotryomycetes</taxon>
        <taxon>Microbotryales</taxon>
        <taxon>Microbotryaceae</taxon>
        <taxon>Microbotryum</taxon>
    </lineage>
</organism>
<dbReference type="Proteomes" id="UP000249723">
    <property type="component" value="Unassembled WGS sequence"/>
</dbReference>
<gene>
    <name evidence="2" type="ORF">BZ3500_MVSOF-1268-A1-R1_CHR2-1G04601</name>
</gene>
<evidence type="ECO:0000313" key="2">
    <source>
        <dbReference type="EMBL" id="SCZ88734.1"/>
    </source>
</evidence>
<feature type="region of interest" description="Disordered" evidence="1">
    <location>
        <begin position="1"/>
        <end position="33"/>
    </location>
</feature>
<evidence type="ECO:0000256" key="1">
    <source>
        <dbReference type="SAM" id="MobiDB-lite"/>
    </source>
</evidence>
<proteinExistence type="predicted"/>
<protein>
    <submittedName>
        <fullName evidence="2">BZ3500_MvSof-1268-A1-R1_Chr2-1g04601 protein</fullName>
    </submittedName>
</protein>
<dbReference type="EMBL" id="FMWP01000012">
    <property type="protein sequence ID" value="SCZ88734.1"/>
    <property type="molecule type" value="Genomic_DNA"/>
</dbReference>
<evidence type="ECO:0000313" key="3">
    <source>
        <dbReference type="Proteomes" id="UP000249723"/>
    </source>
</evidence>